<feature type="compositionally biased region" description="Basic and acidic residues" evidence="2">
    <location>
        <begin position="98"/>
        <end position="107"/>
    </location>
</feature>
<dbReference type="InterPro" id="IPR052831">
    <property type="entry name" value="Apoptosis_promoter"/>
</dbReference>
<evidence type="ECO:0000313" key="4">
    <source>
        <dbReference type="Proteomes" id="UP000694680"/>
    </source>
</evidence>
<dbReference type="Pfam" id="PF16021">
    <property type="entry name" value="PDCD7"/>
    <property type="match status" value="1"/>
</dbReference>
<gene>
    <name evidence="3" type="primary">pdcd7</name>
</gene>
<feature type="compositionally biased region" description="Basic and acidic residues" evidence="2">
    <location>
        <begin position="225"/>
        <end position="238"/>
    </location>
</feature>
<keyword evidence="4" id="KW-1185">Reference proteome</keyword>
<evidence type="ECO:0008006" key="5">
    <source>
        <dbReference type="Google" id="ProtNLM"/>
    </source>
</evidence>
<reference evidence="3" key="2">
    <citation type="submission" date="2025-08" db="UniProtKB">
        <authorList>
            <consortium name="Ensembl"/>
        </authorList>
    </citation>
    <scope>IDENTIFICATION</scope>
</reference>
<proteinExistence type="predicted"/>
<dbReference type="AlphaFoldDB" id="A0A8C5GKH6"/>
<dbReference type="PANTHER" id="PTHR48190:SF2">
    <property type="entry name" value="PROGRAMMED CELL DEATH PROTEIN 7"/>
    <property type="match status" value="1"/>
</dbReference>
<evidence type="ECO:0000313" key="3">
    <source>
        <dbReference type="Ensembl" id="ENSGWIP00000031649.1"/>
    </source>
</evidence>
<reference evidence="3" key="3">
    <citation type="submission" date="2025-09" db="UniProtKB">
        <authorList>
            <consortium name="Ensembl"/>
        </authorList>
    </citation>
    <scope>IDENTIFICATION</scope>
</reference>
<evidence type="ECO:0000256" key="1">
    <source>
        <dbReference type="SAM" id="Coils"/>
    </source>
</evidence>
<evidence type="ECO:0000256" key="2">
    <source>
        <dbReference type="SAM" id="MobiDB-lite"/>
    </source>
</evidence>
<feature type="coiled-coil region" evidence="1">
    <location>
        <begin position="272"/>
        <end position="302"/>
    </location>
</feature>
<protein>
    <recommendedName>
        <fullName evidence="5">Programmed cell death 7</fullName>
    </recommendedName>
</protein>
<organism evidence="3 4">
    <name type="scientific">Gouania willdenowi</name>
    <name type="common">Blunt-snouted clingfish</name>
    <name type="synonym">Lepadogaster willdenowi</name>
    <dbReference type="NCBI Taxonomy" id="441366"/>
    <lineage>
        <taxon>Eukaryota</taxon>
        <taxon>Metazoa</taxon>
        <taxon>Chordata</taxon>
        <taxon>Craniata</taxon>
        <taxon>Vertebrata</taxon>
        <taxon>Euteleostomi</taxon>
        <taxon>Actinopterygii</taxon>
        <taxon>Neopterygii</taxon>
        <taxon>Teleostei</taxon>
        <taxon>Neoteleostei</taxon>
        <taxon>Acanthomorphata</taxon>
        <taxon>Ovalentaria</taxon>
        <taxon>Blenniimorphae</taxon>
        <taxon>Blenniiformes</taxon>
        <taxon>Gobiesocoidei</taxon>
        <taxon>Gobiesocidae</taxon>
        <taxon>Gobiesocinae</taxon>
        <taxon>Gouania</taxon>
    </lineage>
</organism>
<dbReference type="PANTHER" id="PTHR48190">
    <property type="entry name" value="PROGRAMMED CELL DEATH PROTEIN 7"/>
    <property type="match status" value="1"/>
</dbReference>
<name>A0A8C5GKH6_GOUWI</name>
<feature type="compositionally biased region" description="Basic residues" evidence="2">
    <location>
        <begin position="215"/>
        <end position="224"/>
    </location>
</feature>
<reference evidence="3" key="1">
    <citation type="submission" date="2020-06" db="EMBL/GenBank/DDBJ databases">
        <authorList>
            <consortium name="Wellcome Sanger Institute Data Sharing"/>
        </authorList>
    </citation>
    <scope>NUCLEOTIDE SEQUENCE [LARGE SCALE GENOMIC DNA]</scope>
</reference>
<dbReference type="Ensembl" id="ENSGWIT00000034466.1">
    <property type="protein sequence ID" value="ENSGWIP00000031649.1"/>
    <property type="gene ID" value="ENSGWIG00000016344.1"/>
</dbReference>
<dbReference type="GO" id="GO:0005689">
    <property type="term" value="C:U12-type spliceosomal complex"/>
    <property type="evidence" value="ECO:0007669"/>
    <property type="project" value="TreeGrafter"/>
</dbReference>
<sequence length="447" mass="51740">MNNPFQNSQKDVSVSNSWVRPSQDGFLPWIPPVWSDHPFGFTDPPPIESYNWSSSNTSSRFGCLPPGHFSVGMPSALGSGRFANTQHDRASMIGCNQRPDEDVRENNGAHSRVSTGHEMDLQKQKDIWWVRRLSQSRRKQFCAPLTRLSIQTHKDAVFHAADVFYKLNDISHTLKGNVHIDSGWQDSYLTALHMKRELKERVKCSVQLKAKVSRAGRRMYRRHRAPSEEEMKQRSDREAAIDERRMKQMQQVEELIKEKEIKQAADSVLCEVRKKQADVKRMQDVLRSLEKLRKLRKEAASRKGCDDAFSNGLEQLKSVLKRRTGIYATEEKALMVMLEGEQEEERRREWQRRLKKETWKQLEQKRKVNSMLFGDECPADCVLQLFTQYYTQGQHSLHVLIEIRRKWDMHAVPADHPDGSSVPQSWVLPEAPSHPAWASALQNADTL</sequence>
<accession>A0A8C5GKH6</accession>
<dbReference type="Proteomes" id="UP000694680">
    <property type="component" value="Chromosome 3"/>
</dbReference>
<keyword evidence="1" id="KW-0175">Coiled coil</keyword>
<feature type="region of interest" description="Disordered" evidence="2">
    <location>
        <begin position="215"/>
        <end position="238"/>
    </location>
</feature>
<feature type="region of interest" description="Disordered" evidence="2">
    <location>
        <begin position="96"/>
        <end position="117"/>
    </location>
</feature>
<dbReference type="InterPro" id="IPR031974">
    <property type="entry name" value="PDCD7"/>
</dbReference>